<dbReference type="Proteomes" id="UP001631993">
    <property type="component" value="Unassembled WGS sequence"/>
</dbReference>
<dbReference type="RefSeq" id="WP_365278457.1">
    <property type="nucleotide sequence ID" value="NZ_JBJVMW010000037.1"/>
</dbReference>
<dbReference type="SUPFAM" id="SSF103473">
    <property type="entry name" value="MFS general substrate transporter"/>
    <property type="match status" value="1"/>
</dbReference>
<protein>
    <recommendedName>
        <fullName evidence="4">Sensor histidine kinase</fullName>
    </recommendedName>
</protein>
<keyword evidence="3" id="KW-1185">Reference proteome</keyword>
<feature type="transmembrane region" description="Helical" evidence="1">
    <location>
        <begin position="55"/>
        <end position="80"/>
    </location>
</feature>
<evidence type="ECO:0000256" key="1">
    <source>
        <dbReference type="SAM" id="Phobius"/>
    </source>
</evidence>
<keyword evidence="1" id="KW-1133">Transmembrane helix</keyword>
<comment type="caution">
    <text evidence="2">The sequence shown here is derived from an EMBL/GenBank/DDBJ whole genome shotgun (WGS) entry which is preliminary data.</text>
</comment>
<feature type="transmembrane region" description="Helical" evidence="1">
    <location>
        <begin position="116"/>
        <end position="137"/>
    </location>
</feature>
<evidence type="ECO:0000313" key="2">
    <source>
        <dbReference type="EMBL" id="MFM9652454.1"/>
    </source>
</evidence>
<dbReference type="InterPro" id="IPR036259">
    <property type="entry name" value="MFS_trans_sf"/>
</dbReference>
<proteinExistence type="predicted"/>
<keyword evidence="1" id="KW-0812">Transmembrane</keyword>
<evidence type="ECO:0000313" key="3">
    <source>
        <dbReference type="Proteomes" id="UP001631993"/>
    </source>
</evidence>
<keyword evidence="1" id="KW-0472">Membrane</keyword>
<organism evidence="2 3">
    <name type="scientific">Streptomyces galilaeus</name>
    <dbReference type="NCBI Taxonomy" id="33899"/>
    <lineage>
        <taxon>Bacteria</taxon>
        <taxon>Bacillati</taxon>
        <taxon>Actinomycetota</taxon>
        <taxon>Actinomycetes</taxon>
        <taxon>Kitasatosporales</taxon>
        <taxon>Streptomycetaceae</taxon>
        <taxon>Streptomyces</taxon>
    </lineage>
</organism>
<feature type="transmembrane region" description="Helical" evidence="1">
    <location>
        <begin position="22"/>
        <end position="43"/>
    </location>
</feature>
<reference evidence="2 3" key="1">
    <citation type="submission" date="2024-12" db="EMBL/GenBank/DDBJ databases">
        <title>Forecasting of Potato common scab and diversities of Pathogenic streptomyces spp. in china.</title>
        <authorList>
            <person name="Handique U."/>
            <person name="Wu J."/>
        </authorList>
    </citation>
    <scope>NUCLEOTIDE SEQUENCE [LARGE SCALE GENOMIC DNA]</scope>
    <source>
        <strain evidence="2 3">ZRIMU1585</strain>
    </source>
</reference>
<dbReference type="EMBL" id="JBJVNE010000029">
    <property type="protein sequence ID" value="MFM9652454.1"/>
    <property type="molecule type" value="Genomic_DNA"/>
</dbReference>
<accession>A0ABW9IXJ4</accession>
<sequence>MEKTLDTVEFPLSARVRGARRWLVATSAAGAVFVGAAVASVVADAFGWVSVPRAIQAGSVLVTLFVLPVVWVGVHTVWALRGRAELFLAAGKHPRQRPTDRQMVDHLRDEHPLTPLSWMVSVLSGLGTLCLGVALPYALADGAVLAGALLGTGLAVSLVALVLAGSSIRRAARQGSEDRRRRAELWSLPSAVERRLTNSLLGTGDGGHLGA</sequence>
<evidence type="ECO:0008006" key="4">
    <source>
        <dbReference type="Google" id="ProtNLM"/>
    </source>
</evidence>
<gene>
    <name evidence="2" type="ORF">ACKI1S_40790</name>
</gene>
<name>A0ABW9IXJ4_STRGJ</name>
<feature type="transmembrane region" description="Helical" evidence="1">
    <location>
        <begin position="143"/>
        <end position="164"/>
    </location>
</feature>